<dbReference type="SUPFAM" id="SSF56176">
    <property type="entry name" value="FAD-binding/transporter-associated domain-like"/>
    <property type="match status" value="1"/>
</dbReference>
<keyword evidence="2" id="KW-0285">Flavoprotein</keyword>
<dbReference type="Pfam" id="PF08031">
    <property type="entry name" value="BBE"/>
    <property type="match status" value="1"/>
</dbReference>
<keyword evidence="4" id="KW-0560">Oxidoreductase</keyword>
<dbReference type="InterPro" id="IPR006094">
    <property type="entry name" value="Oxid_FAD_bind_N"/>
</dbReference>
<evidence type="ECO:0000313" key="7">
    <source>
        <dbReference type="Proteomes" id="UP000829685"/>
    </source>
</evidence>
<evidence type="ECO:0000256" key="4">
    <source>
        <dbReference type="ARBA" id="ARBA00023002"/>
    </source>
</evidence>
<feature type="domain" description="FAD-binding PCMH-type" evidence="5">
    <location>
        <begin position="96"/>
        <end position="269"/>
    </location>
</feature>
<dbReference type="PROSITE" id="PS51387">
    <property type="entry name" value="FAD_PCMH"/>
    <property type="match status" value="1"/>
</dbReference>
<dbReference type="GO" id="GO:0071949">
    <property type="term" value="F:FAD binding"/>
    <property type="evidence" value="ECO:0007669"/>
    <property type="project" value="InterPro"/>
</dbReference>
<evidence type="ECO:0000313" key="6">
    <source>
        <dbReference type="EMBL" id="KAI1849926.1"/>
    </source>
</evidence>
<comment type="similarity">
    <text evidence="1">Belongs to the oxygen-dependent FAD-linked oxidoreductase family.</text>
</comment>
<accession>A0A9P9W8M5</accession>
<proteinExistence type="inferred from homology"/>
<evidence type="ECO:0000256" key="1">
    <source>
        <dbReference type="ARBA" id="ARBA00005466"/>
    </source>
</evidence>
<dbReference type="Pfam" id="PF01565">
    <property type="entry name" value="FAD_binding_4"/>
    <property type="match status" value="1"/>
</dbReference>
<dbReference type="InterPro" id="IPR036318">
    <property type="entry name" value="FAD-bd_PCMH-like_sf"/>
</dbReference>
<dbReference type="AlphaFoldDB" id="A0A9P9W8M5"/>
<dbReference type="Gene3D" id="3.30.465.10">
    <property type="match status" value="1"/>
</dbReference>
<name>A0A9P9W8M5_9PEZI</name>
<comment type="caution">
    <text evidence="6">The sequence shown here is derived from an EMBL/GenBank/DDBJ whole genome shotgun (WGS) entry which is preliminary data.</text>
</comment>
<dbReference type="InterPro" id="IPR012951">
    <property type="entry name" value="BBE"/>
</dbReference>
<keyword evidence="7" id="KW-1185">Reference proteome</keyword>
<dbReference type="EMBL" id="JAFIMR010000072">
    <property type="protein sequence ID" value="KAI1849926.1"/>
    <property type="molecule type" value="Genomic_DNA"/>
</dbReference>
<dbReference type="Proteomes" id="UP000829685">
    <property type="component" value="Unassembled WGS sequence"/>
</dbReference>
<protein>
    <recommendedName>
        <fullName evidence="5">FAD-binding PCMH-type domain-containing protein</fullName>
    </recommendedName>
</protein>
<dbReference type="InterPro" id="IPR016169">
    <property type="entry name" value="FAD-bd_PCMH_sub2"/>
</dbReference>
<dbReference type="GO" id="GO:0016491">
    <property type="term" value="F:oxidoreductase activity"/>
    <property type="evidence" value="ECO:0007669"/>
    <property type="project" value="UniProtKB-KW"/>
</dbReference>
<organism evidence="6 7">
    <name type="scientific">Neoarthrinium moseri</name>
    <dbReference type="NCBI Taxonomy" id="1658444"/>
    <lineage>
        <taxon>Eukaryota</taxon>
        <taxon>Fungi</taxon>
        <taxon>Dikarya</taxon>
        <taxon>Ascomycota</taxon>
        <taxon>Pezizomycotina</taxon>
        <taxon>Sordariomycetes</taxon>
        <taxon>Xylariomycetidae</taxon>
        <taxon>Amphisphaeriales</taxon>
        <taxon>Apiosporaceae</taxon>
        <taxon>Neoarthrinium</taxon>
    </lineage>
</organism>
<dbReference type="PANTHER" id="PTHR42973">
    <property type="entry name" value="BINDING OXIDOREDUCTASE, PUTATIVE (AFU_ORTHOLOGUE AFUA_1G17690)-RELATED"/>
    <property type="match status" value="1"/>
</dbReference>
<dbReference type="InterPro" id="IPR050416">
    <property type="entry name" value="FAD-linked_Oxidoreductase"/>
</dbReference>
<evidence type="ECO:0000256" key="3">
    <source>
        <dbReference type="ARBA" id="ARBA00022827"/>
    </source>
</evidence>
<dbReference type="Gene3D" id="3.40.462.20">
    <property type="match status" value="1"/>
</dbReference>
<reference evidence="6" key="1">
    <citation type="submission" date="2021-03" db="EMBL/GenBank/DDBJ databases">
        <title>Revisited historic fungal species revealed as producer of novel bioactive compounds through whole genome sequencing and comparative genomics.</title>
        <authorList>
            <person name="Vignolle G.A."/>
            <person name="Hochenegger N."/>
            <person name="Mach R.L."/>
            <person name="Mach-Aigner A.R."/>
            <person name="Javad Rahimi M."/>
            <person name="Salim K.A."/>
            <person name="Chan C.M."/>
            <person name="Lim L.B.L."/>
            <person name="Cai F."/>
            <person name="Druzhinina I.S."/>
            <person name="U'Ren J.M."/>
            <person name="Derntl C."/>
        </authorList>
    </citation>
    <scope>NUCLEOTIDE SEQUENCE</scope>
    <source>
        <strain evidence="6">TUCIM 5799</strain>
    </source>
</reference>
<gene>
    <name evidence="6" type="ORF">JX265_013513</name>
</gene>
<evidence type="ECO:0000259" key="5">
    <source>
        <dbReference type="PROSITE" id="PS51387"/>
    </source>
</evidence>
<dbReference type="InterPro" id="IPR016166">
    <property type="entry name" value="FAD-bd_PCMH"/>
</dbReference>
<sequence>MGWLLIQPLQRIRTVSHVASRLTSTILHPNESSNCEILLSMEALSHPDRATAMAKVAACQPLCPCDIRDCLREKTVPFLTSSDPDWNVHVKTYNIRLPYEPCLIALPETPEQIAGAVVCAGNHGIQVQSKSGGYSYASLSNGGKDGSMVVQLDKFQEVIVGDKGIAKVGGGVRLGPLSRAIYNQGKRALAHGTCSAVGIGGHYTHGGYGHFSRAWGLAMDQIVALDVVLADGTYVHADSGRNPEIFYAMRGAAEMIGIAVYFYLQTHSAPESVVKWDFDLSPAAPTSNVQAAVDTVLHVQDFAHNASVVDRKLSFGLVFTKNGLGLGGTYLGSIDKFTDSIAPALLQYLPITPDKFNIREVSWLEALKILGGDDLTVPPMNQAARSNFYAKSTTVAEPGLSRESVLSYVKFIANEGQRAPEGVHWYAILDLYGGTDSQINDKSTLALLPPAAFGDRNLVWVAQYQAYVNNDCEFPNRKGIAFVSSMSEALTAGMSSSNVGAYVNYADSEFDRDMAREMYYSTSTFQRLRDIKRTIDPRNIFANPQTIDPRLS</sequence>
<evidence type="ECO:0000256" key="2">
    <source>
        <dbReference type="ARBA" id="ARBA00022630"/>
    </source>
</evidence>
<keyword evidence="3" id="KW-0274">FAD</keyword>
<dbReference type="PANTHER" id="PTHR42973:SF15">
    <property type="entry name" value="FAD-BINDING PCMH-TYPE DOMAIN-CONTAINING PROTEIN"/>
    <property type="match status" value="1"/>
</dbReference>